<proteinExistence type="predicted"/>
<evidence type="ECO:0000313" key="1">
    <source>
        <dbReference type="EMBL" id="GCD10445.1"/>
    </source>
</evidence>
<dbReference type="OrthoDB" id="2084442at2"/>
<accession>A0A401ULP0</accession>
<organism evidence="1 2">
    <name type="scientific">Clostridium tagluense</name>
    <dbReference type="NCBI Taxonomy" id="360422"/>
    <lineage>
        <taxon>Bacteria</taxon>
        <taxon>Bacillati</taxon>
        <taxon>Bacillota</taxon>
        <taxon>Clostridia</taxon>
        <taxon>Eubacteriales</taxon>
        <taxon>Clostridiaceae</taxon>
        <taxon>Clostridium</taxon>
    </lineage>
</organism>
<reference evidence="1 2" key="1">
    <citation type="submission" date="2018-11" db="EMBL/GenBank/DDBJ databases">
        <title>Genome sequencing and assembly of Clostridium tagluense strain A121.</title>
        <authorList>
            <person name="Murakami T."/>
            <person name="Segawa T."/>
            <person name="Shcherbakova V.A."/>
            <person name="Mori H."/>
            <person name="Yoshimura Y."/>
        </authorList>
    </citation>
    <scope>NUCLEOTIDE SEQUENCE [LARGE SCALE GENOMIC DNA]</scope>
    <source>
        <strain evidence="1 2">A121</strain>
    </source>
</reference>
<dbReference type="Proteomes" id="UP000287872">
    <property type="component" value="Unassembled WGS sequence"/>
</dbReference>
<name>A0A401ULP0_9CLOT</name>
<comment type="caution">
    <text evidence="1">The sequence shown here is derived from an EMBL/GenBank/DDBJ whole genome shotgun (WGS) entry which is preliminary data.</text>
</comment>
<dbReference type="AlphaFoldDB" id="A0A401ULP0"/>
<protein>
    <submittedName>
        <fullName evidence="1">Uncharacterized protein</fullName>
    </submittedName>
</protein>
<keyword evidence="2" id="KW-1185">Reference proteome</keyword>
<gene>
    <name evidence="1" type="ORF">Ctaglu_20680</name>
</gene>
<dbReference type="RefSeq" id="WP_125001095.1">
    <property type="nucleotide sequence ID" value="NZ_BHYK01000010.1"/>
</dbReference>
<evidence type="ECO:0000313" key="2">
    <source>
        <dbReference type="Proteomes" id="UP000287872"/>
    </source>
</evidence>
<dbReference type="EMBL" id="BHYK01000010">
    <property type="protein sequence ID" value="GCD10445.1"/>
    <property type="molecule type" value="Genomic_DNA"/>
</dbReference>
<sequence length="132" mass="14865">MCKVGDIILVQECKDNCIELGKHSFIVLSDVAGEIQGVAYDIICNVLSSFKNDEQKKKKLSYAGNFPITCCDSKIKNGNKLDGYIKSEQFYYFNKEKLDYMVLGQISSDVLASLMTFIQNLDIPFKAITENL</sequence>